<organism evidence="6">
    <name type="scientific">Strombidium rassoulzadegani</name>
    <dbReference type="NCBI Taxonomy" id="1082188"/>
    <lineage>
        <taxon>Eukaryota</taxon>
        <taxon>Sar</taxon>
        <taxon>Alveolata</taxon>
        <taxon>Ciliophora</taxon>
        <taxon>Intramacronucleata</taxon>
        <taxon>Spirotrichea</taxon>
        <taxon>Oligotrichia</taxon>
        <taxon>Strombidiidae</taxon>
        <taxon>Strombidium</taxon>
    </lineage>
</organism>
<dbReference type="GO" id="GO:0005856">
    <property type="term" value="C:cytoskeleton"/>
    <property type="evidence" value="ECO:0007669"/>
    <property type="project" value="UniProtKB-SubCell"/>
</dbReference>
<evidence type="ECO:0000256" key="3">
    <source>
        <dbReference type="ARBA" id="ARBA00023212"/>
    </source>
</evidence>
<dbReference type="EMBL" id="HBIA01000720">
    <property type="protein sequence ID" value="CAE0228595.1"/>
    <property type="molecule type" value="Transcribed_RNA"/>
</dbReference>
<dbReference type="SUPFAM" id="SSF143575">
    <property type="entry name" value="GAS2 domain-like"/>
    <property type="match status" value="1"/>
</dbReference>
<dbReference type="Pfam" id="PF02187">
    <property type="entry name" value="GAS2"/>
    <property type="match status" value="1"/>
</dbReference>
<gene>
    <name evidence="6" type="ORF">SRAS04492_LOCUS379</name>
</gene>
<protein>
    <recommendedName>
        <fullName evidence="5">GAR domain-containing protein</fullName>
    </recommendedName>
</protein>
<dbReference type="InterPro" id="IPR003108">
    <property type="entry name" value="GAR_dom"/>
</dbReference>
<keyword evidence="2" id="KW-0963">Cytoplasm</keyword>
<proteinExistence type="predicted"/>
<comment type="subcellular location">
    <subcellularLocation>
        <location evidence="1">Cytoplasm</location>
        <location evidence="1">Cytoskeleton</location>
    </subcellularLocation>
</comment>
<evidence type="ECO:0000259" key="5">
    <source>
        <dbReference type="PROSITE" id="PS51460"/>
    </source>
</evidence>
<evidence type="ECO:0000313" key="6">
    <source>
        <dbReference type="EMBL" id="CAE0228595.1"/>
    </source>
</evidence>
<reference evidence="6" key="1">
    <citation type="submission" date="2021-01" db="EMBL/GenBank/DDBJ databases">
        <authorList>
            <person name="Corre E."/>
            <person name="Pelletier E."/>
            <person name="Niang G."/>
            <person name="Scheremetjew M."/>
            <person name="Finn R."/>
            <person name="Kale V."/>
            <person name="Holt S."/>
            <person name="Cochrane G."/>
            <person name="Meng A."/>
            <person name="Brown T."/>
            <person name="Cohen L."/>
        </authorList>
    </citation>
    <scope>NUCLEOTIDE SEQUENCE</scope>
    <source>
        <strain evidence="6">Ras09</strain>
    </source>
</reference>
<dbReference type="AlphaFoldDB" id="A0A7S3FSI4"/>
<sequence>MNKKIKDKQQKPVFQPPKGDMLDQMLSHYINQANCPVPIRKLGNGFYLFGTKRIFAKILNGKLVIRVGGGFMIIEEFIATYADAEMNKIAKMSDQQLMALGADSQEISTSVNPNARLSLYRTSAANFKQRGSPTANVQGRLEGSKMNGTQRTKSVRADLMK</sequence>
<feature type="domain" description="GAR" evidence="5">
    <location>
        <begin position="13"/>
        <end position="85"/>
    </location>
</feature>
<evidence type="ECO:0000256" key="2">
    <source>
        <dbReference type="ARBA" id="ARBA00022490"/>
    </source>
</evidence>
<feature type="region of interest" description="Disordered" evidence="4">
    <location>
        <begin position="129"/>
        <end position="161"/>
    </location>
</feature>
<evidence type="ECO:0000256" key="1">
    <source>
        <dbReference type="ARBA" id="ARBA00004245"/>
    </source>
</evidence>
<dbReference type="GO" id="GO:0008017">
    <property type="term" value="F:microtubule binding"/>
    <property type="evidence" value="ECO:0007669"/>
    <property type="project" value="InterPro"/>
</dbReference>
<name>A0A7S3FSI4_9SPIT</name>
<dbReference type="InterPro" id="IPR036534">
    <property type="entry name" value="GAR_dom_sf"/>
</dbReference>
<dbReference type="PROSITE" id="PS51460">
    <property type="entry name" value="GAR"/>
    <property type="match status" value="1"/>
</dbReference>
<keyword evidence="3" id="KW-0206">Cytoskeleton</keyword>
<dbReference type="Gene3D" id="3.30.920.20">
    <property type="entry name" value="Gas2-like domain"/>
    <property type="match status" value="1"/>
</dbReference>
<evidence type="ECO:0000256" key="4">
    <source>
        <dbReference type="SAM" id="MobiDB-lite"/>
    </source>
</evidence>
<accession>A0A7S3FSI4</accession>